<feature type="signal peptide" evidence="3">
    <location>
        <begin position="1"/>
        <end position="26"/>
    </location>
</feature>
<keyword evidence="3" id="KW-0732">Signal</keyword>
<dbReference type="EMBL" id="RBDX01000013">
    <property type="protein sequence ID" value="RKN07850.1"/>
    <property type="molecule type" value="Genomic_DNA"/>
</dbReference>
<evidence type="ECO:0000313" key="7">
    <source>
        <dbReference type="Proteomes" id="UP000275024"/>
    </source>
</evidence>
<protein>
    <recommendedName>
        <fullName evidence="8">Sortase</fullName>
    </recommendedName>
</protein>
<keyword evidence="2" id="KW-0812">Transmembrane</keyword>
<evidence type="ECO:0008006" key="8">
    <source>
        <dbReference type="Google" id="ProtNLM"/>
    </source>
</evidence>
<feature type="transmembrane region" description="Helical" evidence="2">
    <location>
        <begin position="169"/>
        <end position="189"/>
    </location>
</feature>
<keyword evidence="2" id="KW-1133">Transmembrane helix</keyword>
<dbReference type="OrthoDB" id="4330915at2"/>
<dbReference type="Proteomes" id="UP000268652">
    <property type="component" value="Unassembled WGS sequence"/>
</dbReference>
<evidence type="ECO:0000313" key="5">
    <source>
        <dbReference type="EMBL" id="RKN20696.1"/>
    </source>
</evidence>
<feature type="chain" id="PRO_5017474972" description="Sortase" evidence="3">
    <location>
        <begin position="27"/>
        <end position="198"/>
    </location>
</feature>
<evidence type="ECO:0000256" key="3">
    <source>
        <dbReference type="SAM" id="SignalP"/>
    </source>
</evidence>
<evidence type="ECO:0000313" key="4">
    <source>
        <dbReference type="EMBL" id="RKN07850.1"/>
    </source>
</evidence>
<keyword evidence="2" id="KW-0472">Membrane</keyword>
<comment type="caution">
    <text evidence="4">The sequence shown here is derived from an EMBL/GenBank/DDBJ whole genome shotgun (WGS) entry which is preliminary data.</text>
</comment>
<dbReference type="EMBL" id="RBDY01000012">
    <property type="protein sequence ID" value="RKN20696.1"/>
    <property type="molecule type" value="Genomic_DNA"/>
</dbReference>
<organism evidence="4 7">
    <name type="scientific">Streptomyces radicis</name>
    <dbReference type="NCBI Taxonomy" id="1750517"/>
    <lineage>
        <taxon>Bacteria</taxon>
        <taxon>Bacillati</taxon>
        <taxon>Actinomycetota</taxon>
        <taxon>Actinomycetes</taxon>
        <taxon>Kitasatosporales</taxon>
        <taxon>Streptomycetaceae</taxon>
        <taxon>Streptomyces</taxon>
    </lineage>
</organism>
<feature type="region of interest" description="Disordered" evidence="1">
    <location>
        <begin position="130"/>
        <end position="166"/>
    </location>
</feature>
<reference evidence="6 7" key="1">
    <citation type="submission" date="2018-09" db="EMBL/GenBank/DDBJ databases">
        <title>Streptomyces sp. nov. DS1-2, an endophytic actinomycete isolated from roots of Dendrobium scabrilingue.</title>
        <authorList>
            <person name="Kuncharoen N."/>
            <person name="Kudo T."/>
            <person name="Ohkuma M."/>
            <person name="Yuki M."/>
            <person name="Tanasupawat S."/>
        </authorList>
    </citation>
    <scope>NUCLEOTIDE SEQUENCE [LARGE SCALE GENOMIC DNA]</scope>
    <source>
        <strain evidence="4 7">AZ1-7</strain>
        <strain evidence="5 6">DS1-2</strain>
    </source>
</reference>
<evidence type="ECO:0000256" key="2">
    <source>
        <dbReference type="SAM" id="Phobius"/>
    </source>
</evidence>
<dbReference type="AlphaFoldDB" id="A0A3A9W4S6"/>
<dbReference type="RefSeq" id="WP_120698050.1">
    <property type="nucleotide sequence ID" value="NZ_RBDX01000013.1"/>
</dbReference>
<name>A0A3A9W4S6_9ACTN</name>
<evidence type="ECO:0000313" key="6">
    <source>
        <dbReference type="Proteomes" id="UP000268652"/>
    </source>
</evidence>
<evidence type="ECO:0000256" key="1">
    <source>
        <dbReference type="SAM" id="MobiDB-lite"/>
    </source>
</evidence>
<proteinExistence type="predicted"/>
<gene>
    <name evidence="5" type="ORF">D7318_17500</name>
    <name evidence="4" type="ORF">D7319_17420</name>
</gene>
<accession>A0A3A9W4S6</accession>
<dbReference type="Proteomes" id="UP000275024">
    <property type="component" value="Unassembled WGS sequence"/>
</dbReference>
<keyword evidence="6" id="KW-1185">Reference proteome</keyword>
<feature type="compositionally biased region" description="Basic and acidic residues" evidence="1">
    <location>
        <begin position="130"/>
        <end position="141"/>
    </location>
</feature>
<sequence length="198" mass="19423">MKRSPLTRWCAVAALVVIAGAGQAAALDGPSPSEEPLGAGAPGVRLTPASARPGDEVELRVTGCLGGSGTALSTAFVAEARLAPGPAPGSGGELFAEARVDSGARPGEHPIDVDCTTREGKVTGTLVVSEHEGGEHGKPEPAHPTGPVRAGGGGAAGDGREDGWSGGDVGTAGLTLFSGALAGGALLAVRRLHIRSKC</sequence>